<protein>
    <recommendedName>
        <fullName evidence="4">VanZ-like domain-containing protein</fullName>
    </recommendedName>
</protein>
<evidence type="ECO:0000313" key="3">
    <source>
        <dbReference type="Proteomes" id="UP000536509"/>
    </source>
</evidence>
<sequence>MFQWIDYIGFSKQLQEIRQTLAPVKMIIPEWILFALPDGLWMFSYMSLILLVWENNISKENIVWIFIIPFIALLSEVLQIIEIIPGTFDKLDLAMYLLGVGLPFIFYKKTITLKLN</sequence>
<proteinExistence type="predicted"/>
<name>A0A7Y3R968_9FLAO</name>
<accession>A0A7Y3R968</accession>
<feature type="transmembrane region" description="Helical" evidence="1">
    <location>
        <begin position="93"/>
        <end position="111"/>
    </location>
</feature>
<evidence type="ECO:0000256" key="1">
    <source>
        <dbReference type="SAM" id="Phobius"/>
    </source>
</evidence>
<keyword evidence="1" id="KW-1133">Transmembrane helix</keyword>
<evidence type="ECO:0000313" key="2">
    <source>
        <dbReference type="EMBL" id="NNT71677.1"/>
    </source>
</evidence>
<organism evidence="2 3">
    <name type="scientific">Flavobacterium rivulicola</name>
    <dbReference type="NCBI Taxonomy" id="2732161"/>
    <lineage>
        <taxon>Bacteria</taxon>
        <taxon>Pseudomonadati</taxon>
        <taxon>Bacteroidota</taxon>
        <taxon>Flavobacteriia</taxon>
        <taxon>Flavobacteriales</taxon>
        <taxon>Flavobacteriaceae</taxon>
        <taxon>Flavobacterium</taxon>
    </lineage>
</organism>
<evidence type="ECO:0008006" key="4">
    <source>
        <dbReference type="Google" id="ProtNLM"/>
    </source>
</evidence>
<reference evidence="2 3" key="1">
    <citation type="submission" date="2020-05" db="EMBL/GenBank/DDBJ databases">
        <title>Draft genome of Flavobacterium sp. IMCC34852.</title>
        <authorList>
            <person name="Song J."/>
            <person name="Cho J.-C."/>
        </authorList>
    </citation>
    <scope>NUCLEOTIDE SEQUENCE [LARGE SCALE GENOMIC DNA]</scope>
    <source>
        <strain evidence="2 3">IMCC34852</strain>
    </source>
</reference>
<dbReference type="EMBL" id="JABEVX010000002">
    <property type="protein sequence ID" value="NNT71677.1"/>
    <property type="molecule type" value="Genomic_DNA"/>
</dbReference>
<gene>
    <name evidence="2" type="ORF">HKT18_05545</name>
</gene>
<keyword evidence="1" id="KW-0472">Membrane</keyword>
<dbReference type="RefSeq" id="WP_171221859.1">
    <property type="nucleotide sequence ID" value="NZ_CP121446.1"/>
</dbReference>
<comment type="caution">
    <text evidence="2">The sequence shown here is derived from an EMBL/GenBank/DDBJ whole genome shotgun (WGS) entry which is preliminary data.</text>
</comment>
<keyword evidence="1" id="KW-0812">Transmembrane</keyword>
<feature type="transmembrane region" description="Helical" evidence="1">
    <location>
        <begin position="62"/>
        <end position="81"/>
    </location>
</feature>
<dbReference type="Proteomes" id="UP000536509">
    <property type="component" value="Unassembled WGS sequence"/>
</dbReference>
<feature type="transmembrane region" description="Helical" evidence="1">
    <location>
        <begin position="31"/>
        <end position="53"/>
    </location>
</feature>
<keyword evidence="3" id="KW-1185">Reference proteome</keyword>
<dbReference type="AlphaFoldDB" id="A0A7Y3R968"/>